<dbReference type="PANTHER" id="PTHR31503:SF22">
    <property type="entry name" value="VACUOLAR CALCIUM ION TRANSPORTER"/>
    <property type="match status" value="1"/>
</dbReference>
<dbReference type="Gene3D" id="1.20.1420.30">
    <property type="entry name" value="NCX, central ion-binding region"/>
    <property type="match status" value="1"/>
</dbReference>
<evidence type="ECO:0000256" key="4">
    <source>
        <dbReference type="ARBA" id="ARBA00022692"/>
    </source>
</evidence>
<protein>
    <recommendedName>
        <fullName evidence="10">Sodium/calcium exchanger membrane region domain-containing protein</fullName>
    </recommendedName>
</protein>
<keyword evidence="4 9" id="KW-0812">Transmembrane</keyword>
<dbReference type="GO" id="GO:0006874">
    <property type="term" value="P:intracellular calcium ion homeostasis"/>
    <property type="evidence" value="ECO:0007669"/>
    <property type="project" value="TreeGrafter"/>
</dbReference>
<feature type="transmembrane region" description="Helical" evidence="9">
    <location>
        <begin position="334"/>
        <end position="355"/>
    </location>
</feature>
<proteinExistence type="inferred from homology"/>
<evidence type="ECO:0000256" key="5">
    <source>
        <dbReference type="ARBA" id="ARBA00022837"/>
    </source>
</evidence>
<organism evidence="11 12">
    <name type="scientific">Polarella glacialis</name>
    <name type="common">Dinoflagellate</name>
    <dbReference type="NCBI Taxonomy" id="89957"/>
    <lineage>
        <taxon>Eukaryota</taxon>
        <taxon>Sar</taxon>
        <taxon>Alveolata</taxon>
        <taxon>Dinophyceae</taxon>
        <taxon>Suessiales</taxon>
        <taxon>Suessiaceae</taxon>
        <taxon>Polarella</taxon>
    </lineage>
</organism>
<evidence type="ECO:0000256" key="6">
    <source>
        <dbReference type="ARBA" id="ARBA00022989"/>
    </source>
</evidence>
<dbReference type="NCBIfam" id="TIGR00378">
    <property type="entry name" value="cax"/>
    <property type="match status" value="1"/>
</dbReference>
<evidence type="ECO:0000256" key="7">
    <source>
        <dbReference type="ARBA" id="ARBA00023065"/>
    </source>
</evidence>
<gene>
    <name evidence="11" type="ORF">PGLA1383_LOCUS28544</name>
</gene>
<evidence type="ECO:0000313" key="12">
    <source>
        <dbReference type="Proteomes" id="UP000654075"/>
    </source>
</evidence>
<dbReference type="Proteomes" id="UP000654075">
    <property type="component" value="Unassembled WGS sequence"/>
</dbReference>
<dbReference type="PANTHER" id="PTHR31503">
    <property type="entry name" value="VACUOLAR CALCIUM ION TRANSPORTER"/>
    <property type="match status" value="1"/>
</dbReference>
<evidence type="ECO:0000256" key="9">
    <source>
        <dbReference type="RuleBase" id="RU365028"/>
    </source>
</evidence>
<name>A0A813F8A1_POLGL</name>
<accession>A0A813F8A1</accession>
<keyword evidence="5 9" id="KW-0106">Calcium</keyword>
<keyword evidence="12" id="KW-1185">Reference proteome</keyword>
<feature type="transmembrane region" description="Helical" evidence="9">
    <location>
        <begin position="262"/>
        <end position="279"/>
    </location>
</feature>
<dbReference type="InterPro" id="IPR004798">
    <property type="entry name" value="CAX-like"/>
</dbReference>
<feature type="transmembrane region" description="Helical" evidence="9">
    <location>
        <begin position="299"/>
        <end position="322"/>
    </location>
</feature>
<comment type="caution">
    <text evidence="11">The sequence shown here is derived from an EMBL/GenBank/DDBJ whole genome shotgun (WGS) entry which is preliminary data.</text>
</comment>
<dbReference type="GO" id="GO:0005774">
    <property type="term" value="C:vacuolar membrane"/>
    <property type="evidence" value="ECO:0007669"/>
    <property type="project" value="UniProtKB-ARBA"/>
</dbReference>
<keyword evidence="3 9" id="KW-0109">Calcium transport</keyword>
<dbReference type="OrthoDB" id="1699231at2759"/>
<reference evidence="11" key="1">
    <citation type="submission" date="2021-02" db="EMBL/GenBank/DDBJ databases">
        <authorList>
            <person name="Dougan E. K."/>
            <person name="Rhodes N."/>
            <person name="Thang M."/>
            <person name="Chan C."/>
        </authorList>
    </citation>
    <scope>NUCLEOTIDE SEQUENCE</scope>
</reference>
<evidence type="ECO:0000256" key="2">
    <source>
        <dbReference type="ARBA" id="ARBA00022448"/>
    </source>
</evidence>
<dbReference type="AlphaFoldDB" id="A0A813F8A1"/>
<evidence type="ECO:0000256" key="3">
    <source>
        <dbReference type="ARBA" id="ARBA00022568"/>
    </source>
</evidence>
<evidence type="ECO:0000259" key="10">
    <source>
        <dbReference type="Pfam" id="PF01699"/>
    </source>
</evidence>
<dbReference type="InterPro" id="IPR004837">
    <property type="entry name" value="NaCa_Exmemb"/>
</dbReference>
<keyword evidence="8 9" id="KW-0472">Membrane</keyword>
<evidence type="ECO:0000313" key="11">
    <source>
        <dbReference type="EMBL" id="CAE8610732.1"/>
    </source>
</evidence>
<keyword evidence="7 9" id="KW-0406">Ion transport</keyword>
<dbReference type="EMBL" id="CAJNNV010024824">
    <property type="protein sequence ID" value="CAE8610732.1"/>
    <property type="molecule type" value="Genomic_DNA"/>
</dbReference>
<feature type="transmembrane region" description="Helical" evidence="9">
    <location>
        <begin position="171"/>
        <end position="188"/>
    </location>
</feature>
<comment type="similarity">
    <text evidence="9">Belongs to the Ca(2+):cation antiporter (CaCA) (TC 2.A.19) family.</text>
</comment>
<feature type="domain" description="Sodium/calcium exchanger membrane region" evidence="10">
    <location>
        <begin position="264"/>
        <end position="407"/>
    </location>
</feature>
<keyword evidence="2 9" id="KW-0813">Transport</keyword>
<keyword evidence="6 9" id="KW-1133">Transmembrane helix</keyword>
<evidence type="ECO:0000256" key="1">
    <source>
        <dbReference type="ARBA" id="ARBA00004127"/>
    </source>
</evidence>
<dbReference type="InterPro" id="IPR004713">
    <property type="entry name" value="CaH_exchang"/>
</dbReference>
<dbReference type="InterPro" id="IPR044880">
    <property type="entry name" value="NCX_ion-bd_dom_sf"/>
</dbReference>
<dbReference type="Pfam" id="PF01699">
    <property type="entry name" value="Na_Ca_ex"/>
    <property type="match status" value="1"/>
</dbReference>
<comment type="subcellular location">
    <subcellularLocation>
        <location evidence="1">Endomembrane system</location>
        <topology evidence="1">Multi-pass membrane protein</topology>
    </subcellularLocation>
</comment>
<comment type="caution">
    <text evidence="9">Lacks conserved residue(s) required for the propagation of feature annotation.</text>
</comment>
<dbReference type="GO" id="GO:0015369">
    <property type="term" value="F:calcium:proton antiporter activity"/>
    <property type="evidence" value="ECO:0007669"/>
    <property type="project" value="UniProtKB-UniRule"/>
</dbReference>
<feature type="transmembrane region" description="Helical" evidence="9">
    <location>
        <begin position="361"/>
        <end position="382"/>
    </location>
</feature>
<sequence>MVCKHSEPTFICRTWIFYAGAKVCQLKALNANLSFFEVCDFLNREWGLEVNVQDFNITYKGNENSDCILDQLTIGSVLSANSREIMHFYVELPDVCQLRREIIHLYANKREIKATGFGLKVSTFKGGITNTCIVRVVVRKWRLLVLGMCFFCGGLKYKVQRFSATGARAQYSLLLLAVLALVIPTVVLLTGERVEMELLMSRSCAVVLAILYVCYLVFQLVTHKEMFTAVEVGESAEPWPNSGEAAGDEAEVEEAEASLSKGAALALLILATALVAPLSEGLTGSVQGVTKELGISQSFVGIILLPIVGNAAEHTTAVTVAIKNKMDLSLGVALGSSTQIALFVVPFTVIAGWVMGVPMDLNFHVLPASILLLTVLIVGSCINDGESHWLEGAALIAAYSLIAVSFWYM</sequence>
<dbReference type="GO" id="GO:0012505">
    <property type="term" value="C:endomembrane system"/>
    <property type="evidence" value="ECO:0007669"/>
    <property type="project" value="UniProtKB-SubCell"/>
</dbReference>
<feature type="transmembrane region" description="Helical" evidence="9">
    <location>
        <begin position="389"/>
        <end position="408"/>
    </location>
</feature>
<feature type="transmembrane region" description="Helical" evidence="9">
    <location>
        <begin position="200"/>
        <end position="218"/>
    </location>
</feature>
<evidence type="ECO:0000256" key="8">
    <source>
        <dbReference type="ARBA" id="ARBA00023136"/>
    </source>
</evidence>
<keyword evidence="9" id="KW-0050">Antiport</keyword>